<accession>A0ABT3Z952</accession>
<feature type="region of interest" description="Disordered" evidence="1">
    <location>
        <begin position="200"/>
        <end position="220"/>
    </location>
</feature>
<evidence type="ECO:0000256" key="1">
    <source>
        <dbReference type="SAM" id="MobiDB-lite"/>
    </source>
</evidence>
<sequence>MTTELENELEEAVPAASETDEADATPAEQSADAEPSTAEDVSKPEETTLSVVRDVVGKREDDAAASSASEEETGQAAGEEATQEEPDAEDYSDVPFNKHPRFQALLTERAALKLDADRYKNVETFISENNLNGDEAADILRIGGLMKTDPAKAWAEMKPMVQKVLIAAGEVLPEDLTKRVQDGEMSREAAMEVSRLRAAQQSTQARTQWESQRNEQRQQTDAVTAIQSTVSSWEAERQARDPNFSAKLPALQKEIAWLQVSEGKPKTADAVKAQLQKAYDAVSASYTPPAVIPAQRQKPAVRPVVGGQVNGNTRPKIENTHDAINAVIARRAG</sequence>
<organism evidence="2 3">
    <name type="scientific">Hoeflea algicola</name>
    <dbReference type="NCBI Taxonomy" id="2983763"/>
    <lineage>
        <taxon>Bacteria</taxon>
        <taxon>Pseudomonadati</taxon>
        <taxon>Pseudomonadota</taxon>
        <taxon>Alphaproteobacteria</taxon>
        <taxon>Hyphomicrobiales</taxon>
        <taxon>Rhizobiaceae</taxon>
        <taxon>Hoeflea</taxon>
    </lineage>
</organism>
<name>A0ABT3Z952_9HYPH</name>
<feature type="region of interest" description="Disordered" evidence="1">
    <location>
        <begin position="293"/>
        <end position="317"/>
    </location>
</feature>
<protein>
    <recommendedName>
        <fullName evidence="4">Scaffolding protein</fullName>
    </recommendedName>
</protein>
<dbReference type="Proteomes" id="UP001073227">
    <property type="component" value="Unassembled WGS sequence"/>
</dbReference>
<reference evidence="2" key="1">
    <citation type="submission" date="2022-10" db="EMBL/GenBank/DDBJ databases">
        <title>Hoeflea sp. G2-23, isolated from marine algae.</title>
        <authorList>
            <person name="Kristyanto S."/>
            <person name="Kim J.M."/>
            <person name="Jeon C.O."/>
        </authorList>
    </citation>
    <scope>NUCLEOTIDE SEQUENCE</scope>
    <source>
        <strain evidence="2">G2-23</strain>
    </source>
</reference>
<feature type="compositionally biased region" description="Acidic residues" evidence="1">
    <location>
        <begin position="1"/>
        <end position="11"/>
    </location>
</feature>
<feature type="region of interest" description="Disordered" evidence="1">
    <location>
        <begin position="1"/>
        <end position="96"/>
    </location>
</feature>
<proteinExistence type="predicted"/>
<feature type="compositionally biased region" description="Acidic residues" evidence="1">
    <location>
        <begin position="81"/>
        <end position="92"/>
    </location>
</feature>
<gene>
    <name evidence="2" type="ORF">OEG84_11480</name>
</gene>
<evidence type="ECO:0000313" key="3">
    <source>
        <dbReference type="Proteomes" id="UP001073227"/>
    </source>
</evidence>
<comment type="caution">
    <text evidence="2">The sequence shown here is derived from an EMBL/GenBank/DDBJ whole genome shotgun (WGS) entry which is preliminary data.</text>
</comment>
<keyword evidence="3" id="KW-1185">Reference proteome</keyword>
<dbReference type="RefSeq" id="WP_267653885.1">
    <property type="nucleotide sequence ID" value="NZ_JAOVZR010000001.1"/>
</dbReference>
<evidence type="ECO:0000313" key="2">
    <source>
        <dbReference type="EMBL" id="MCY0148314.1"/>
    </source>
</evidence>
<evidence type="ECO:0008006" key="4">
    <source>
        <dbReference type="Google" id="ProtNLM"/>
    </source>
</evidence>
<feature type="compositionally biased region" description="Low complexity" evidence="1">
    <location>
        <begin position="64"/>
        <end position="80"/>
    </location>
</feature>
<dbReference type="EMBL" id="JAOVZR010000001">
    <property type="protein sequence ID" value="MCY0148314.1"/>
    <property type="molecule type" value="Genomic_DNA"/>
</dbReference>